<dbReference type="PROSITE" id="PS50995">
    <property type="entry name" value="HTH_MARR_2"/>
    <property type="match status" value="1"/>
</dbReference>
<dbReference type="SMART" id="SM00347">
    <property type="entry name" value="HTH_MARR"/>
    <property type="match status" value="1"/>
</dbReference>
<dbReference type="InterPro" id="IPR039422">
    <property type="entry name" value="MarR/SlyA-like"/>
</dbReference>
<dbReference type="EMBL" id="JAVDXW010000001">
    <property type="protein sequence ID" value="MDR7304313.1"/>
    <property type="molecule type" value="Genomic_DNA"/>
</dbReference>
<dbReference type="PRINTS" id="PR00598">
    <property type="entry name" value="HTHMARR"/>
</dbReference>
<reference evidence="2" key="1">
    <citation type="submission" date="2023-07" db="EMBL/GenBank/DDBJ databases">
        <title>Sequencing the genomes of 1000 actinobacteria strains.</title>
        <authorList>
            <person name="Klenk H.-P."/>
        </authorList>
    </citation>
    <scope>NUCLEOTIDE SEQUENCE</scope>
    <source>
        <strain evidence="2">DSM 45977</strain>
    </source>
</reference>
<dbReference type="SUPFAM" id="SSF46785">
    <property type="entry name" value="Winged helix' DNA-binding domain"/>
    <property type="match status" value="1"/>
</dbReference>
<evidence type="ECO:0000313" key="3">
    <source>
        <dbReference type="Proteomes" id="UP001180845"/>
    </source>
</evidence>
<dbReference type="AlphaFoldDB" id="A0AAE3ZIP5"/>
<proteinExistence type="predicted"/>
<dbReference type="GO" id="GO:0006950">
    <property type="term" value="P:response to stress"/>
    <property type="evidence" value="ECO:0007669"/>
    <property type="project" value="TreeGrafter"/>
</dbReference>
<dbReference type="Pfam" id="PF12802">
    <property type="entry name" value="MarR_2"/>
    <property type="match status" value="1"/>
</dbReference>
<evidence type="ECO:0000313" key="2">
    <source>
        <dbReference type="EMBL" id="MDR7304313.1"/>
    </source>
</evidence>
<dbReference type="GO" id="GO:0003700">
    <property type="term" value="F:DNA-binding transcription factor activity"/>
    <property type="evidence" value="ECO:0007669"/>
    <property type="project" value="InterPro"/>
</dbReference>
<comment type="caution">
    <text evidence="2">The sequence shown here is derived from an EMBL/GenBank/DDBJ whole genome shotgun (WGS) entry which is preliminary data.</text>
</comment>
<feature type="domain" description="HTH marR-type" evidence="1">
    <location>
        <begin position="8"/>
        <end position="141"/>
    </location>
</feature>
<dbReference type="Gene3D" id="1.10.10.10">
    <property type="entry name" value="Winged helix-like DNA-binding domain superfamily/Winged helix DNA-binding domain"/>
    <property type="match status" value="1"/>
</dbReference>
<protein>
    <submittedName>
        <fullName evidence="2">DNA-binding MarR family transcriptional regulator</fullName>
    </submittedName>
</protein>
<dbReference type="InterPro" id="IPR000835">
    <property type="entry name" value="HTH_MarR-typ"/>
</dbReference>
<keyword evidence="2" id="KW-0238">DNA-binding</keyword>
<sequence length="158" mass="16999">MSVNHSLADDLGFLLSRASGVVARSVSDALAPLGLRVRSYSVLALTGEDGAGVTQRRLAVLMGLDPSQVVALVDELESRGLVTRTPDPADRRNKLIVATEQGCQVRSQAQQLVDQAHSGYFARIPQGDLDRLRHVLQQIAFPDETPTEHEAETSTAGE</sequence>
<accession>A0AAE3ZIP5</accession>
<dbReference type="PANTHER" id="PTHR33164">
    <property type="entry name" value="TRANSCRIPTIONAL REGULATOR, MARR FAMILY"/>
    <property type="match status" value="1"/>
</dbReference>
<dbReference type="GO" id="GO:0003677">
    <property type="term" value="F:DNA binding"/>
    <property type="evidence" value="ECO:0007669"/>
    <property type="project" value="UniProtKB-KW"/>
</dbReference>
<keyword evidence="3" id="KW-1185">Reference proteome</keyword>
<dbReference type="InterPro" id="IPR036388">
    <property type="entry name" value="WH-like_DNA-bd_sf"/>
</dbReference>
<dbReference type="RefSeq" id="WP_310277870.1">
    <property type="nucleotide sequence ID" value="NZ_JAVDXW010000001.1"/>
</dbReference>
<evidence type="ECO:0000259" key="1">
    <source>
        <dbReference type="PROSITE" id="PS50995"/>
    </source>
</evidence>
<dbReference type="Proteomes" id="UP001180845">
    <property type="component" value="Unassembled WGS sequence"/>
</dbReference>
<dbReference type="InterPro" id="IPR036390">
    <property type="entry name" value="WH_DNA-bd_sf"/>
</dbReference>
<organism evidence="2 3">
    <name type="scientific">Haloactinomyces albus</name>
    <dbReference type="NCBI Taxonomy" id="1352928"/>
    <lineage>
        <taxon>Bacteria</taxon>
        <taxon>Bacillati</taxon>
        <taxon>Actinomycetota</taxon>
        <taxon>Actinomycetes</taxon>
        <taxon>Actinopolysporales</taxon>
        <taxon>Actinopolysporaceae</taxon>
        <taxon>Haloactinomyces</taxon>
    </lineage>
</organism>
<name>A0AAE3ZIP5_9ACTN</name>
<gene>
    <name evidence="2" type="ORF">JOF55_004494</name>
</gene>
<dbReference type="PANTHER" id="PTHR33164:SF43">
    <property type="entry name" value="HTH-TYPE TRANSCRIPTIONAL REPRESSOR YETL"/>
    <property type="match status" value="1"/>
</dbReference>